<name>A0A183NBM2_9TREM</name>
<gene>
    <name evidence="2" type="ORF">SMRZ_LOCUS25697</name>
</gene>
<protein>
    <submittedName>
        <fullName evidence="2">Uncharacterized protein</fullName>
    </submittedName>
</protein>
<dbReference type="Proteomes" id="UP000277204">
    <property type="component" value="Unassembled WGS sequence"/>
</dbReference>
<evidence type="ECO:0000313" key="3">
    <source>
        <dbReference type="Proteomes" id="UP000277204"/>
    </source>
</evidence>
<evidence type="ECO:0000313" key="2">
    <source>
        <dbReference type="EMBL" id="VDP56066.1"/>
    </source>
</evidence>
<proteinExistence type="predicted"/>
<dbReference type="AlphaFoldDB" id="A0A183NBM2"/>
<keyword evidence="3" id="KW-1185">Reference proteome</keyword>
<evidence type="ECO:0000256" key="1">
    <source>
        <dbReference type="SAM" id="MobiDB-lite"/>
    </source>
</evidence>
<organism evidence="2 3">
    <name type="scientific">Schistosoma margrebowiei</name>
    <dbReference type="NCBI Taxonomy" id="48269"/>
    <lineage>
        <taxon>Eukaryota</taxon>
        <taxon>Metazoa</taxon>
        <taxon>Spiralia</taxon>
        <taxon>Lophotrochozoa</taxon>
        <taxon>Platyhelminthes</taxon>
        <taxon>Trematoda</taxon>
        <taxon>Digenea</taxon>
        <taxon>Strigeidida</taxon>
        <taxon>Schistosomatoidea</taxon>
        <taxon>Schistosomatidae</taxon>
        <taxon>Schistosoma</taxon>
    </lineage>
</organism>
<reference evidence="2 3" key="1">
    <citation type="submission" date="2018-11" db="EMBL/GenBank/DDBJ databases">
        <authorList>
            <consortium name="Pathogen Informatics"/>
        </authorList>
    </citation>
    <scope>NUCLEOTIDE SEQUENCE [LARGE SCALE GENOMIC DNA]</scope>
    <source>
        <strain evidence="2 3">Zambia</strain>
    </source>
</reference>
<feature type="region of interest" description="Disordered" evidence="1">
    <location>
        <begin position="1"/>
        <end position="21"/>
    </location>
</feature>
<accession>A0A183NBM2</accession>
<dbReference type="EMBL" id="UZAI01021643">
    <property type="protein sequence ID" value="VDP56066.1"/>
    <property type="molecule type" value="Genomic_DNA"/>
</dbReference>
<feature type="compositionally biased region" description="Basic and acidic residues" evidence="1">
    <location>
        <begin position="10"/>
        <end position="21"/>
    </location>
</feature>
<sequence length="70" mass="7854">MDNTGYGDIMGRHGLGERNENGGRLSDLCAFNKIIIGSTILPNKRIHKATWASPDYTTDRIYITRNAEDQ</sequence>